<evidence type="ECO:0000256" key="1">
    <source>
        <dbReference type="PROSITE-ProRule" id="PRU00047"/>
    </source>
</evidence>
<keyword evidence="1" id="KW-0863">Zinc-finger</keyword>
<evidence type="ECO:0000259" key="3">
    <source>
        <dbReference type="PROSITE" id="PS50158"/>
    </source>
</evidence>
<dbReference type="Proteomes" id="UP000187406">
    <property type="component" value="Unassembled WGS sequence"/>
</dbReference>
<dbReference type="AlphaFoldDB" id="A0A1Q3BMA3"/>
<keyword evidence="1" id="KW-0862">Zinc</keyword>
<keyword evidence="5" id="KW-1185">Reference proteome</keyword>
<dbReference type="SUPFAM" id="SSF57756">
    <property type="entry name" value="Retrovirus zinc finger-like domains"/>
    <property type="match status" value="2"/>
</dbReference>
<proteinExistence type="predicted"/>
<keyword evidence="1" id="KW-0479">Metal-binding</keyword>
<dbReference type="PROSITE" id="PS50158">
    <property type="entry name" value="ZF_CCHC"/>
    <property type="match status" value="2"/>
</dbReference>
<dbReference type="Pfam" id="PF00098">
    <property type="entry name" value="zf-CCHC"/>
    <property type="match status" value="1"/>
</dbReference>
<dbReference type="Gene3D" id="4.10.60.10">
    <property type="entry name" value="Zinc finger, CCHC-type"/>
    <property type="match status" value="2"/>
</dbReference>
<protein>
    <submittedName>
        <fullName evidence="4">Zf-CCHC domain-containing protein</fullName>
    </submittedName>
</protein>
<dbReference type="InterPro" id="IPR036875">
    <property type="entry name" value="Znf_CCHC_sf"/>
</dbReference>
<accession>A0A1Q3BMA3</accession>
<dbReference type="InParanoid" id="A0A1Q3BMA3"/>
<organism evidence="4 5">
    <name type="scientific">Cephalotus follicularis</name>
    <name type="common">Albany pitcher plant</name>
    <dbReference type="NCBI Taxonomy" id="3775"/>
    <lineage>
        <taxon>Eukaryota</taxon>
        <taxon>Viridiplantae</taxon>
        <taxon>Streptophyta</taxon>
        <taxon>Embryophyta</taxon>
        <taxon>Tracheophyta</taxon>
        <taxon>Spermatophyta</taxon>
        <taxon>Magnoliopsida</taxon>
        <taxon>eudicotyledons</taxon>
        <taxon>Gunneridae</taxon>
        <taxon>Pentapetalae</taxon>
        <taxon>rosids</taxon>
        <taxon>fabids</taxon>
        <taxon>Oxalidales</taxon>
        <taxon>Cephalotaceae</taxon>
        <taxon>Cephalotus</taxon>
    </lineage>
</organism>
<dbReference type="GO" id="GO:0008270">
    <property type="term" value="F:zinc ion binding"/>
    <property type="evidence" value="ECO:0007669"/>
    <property type="project" value="UniProtKB-KW"/>
</dbReference>
<sequence>MRQLCIETQQARRTRPALPEWQDGVSSSKSSKNSSQQTAAKGTPRQEDDIRPGACFYCGRAGHQVKDYWLKNKLCRRCGATGHVMKNCIGDASQQTTNCGTPDQGRNARARDCTHCGHTGHRLKNFWKWNGWCLRCGASNHLLKDCPERQGSVPTGPTSRSETAAGPSQQGVKGKSIMRGKFYSYLHHT</sequence>
<dbReference type="OrthoDB" id="514078at2759"/>
<feature type="region of interest" description="Disordered" evidence="2">
    <location>
        <begin position="148"/>
        <end position="174"/>
    </location>
</feature>
<dbReference type="GO" id="GO:0003676">
    <property type="term" value="F:nucleic acid binding"/>
    <property type="evidence" value="ECO:0007669"/>
    <property type="project" value="InterPro"/>
</dbReference>
<feature type="compositionally biased region" description="Low complexity" evidence="2">
    <location>
        <begin position="26"/>
        <end position="35"/>
    </location>
</feature>
<feature type="compositionally biased region" description="Polar residues" evidence="2">
    <location>
        <begin position="1"/>
        <end position="11"/>
    </location>
</feature>
<name>A0A1Q3BMA3_CEPFO</name>
<dbReference type="SMART" id="SM00343">
    <property type="entry name" value="ZnF_C2HC"/>
    <property type="match status" value="4"/>
</dbReference>
<reference evidence="5" key="1">
    <citation type="submission" date="2016-04" db="EMBL/GenBank/DDBJ databases">
        <title>Cephalotus genome sequencing.</title>
        <authorList>
            <person name="Fukushima K."/>
            <person name="Hasebe M."/>
            <person name="Fang X."/>
        </authorList>
    </citation>
    <scope>NUCLEOTIDE SEQUENCE [LARGE SCALE GENOMIC DNA]</scope>
    <source>
        <strain evidence="5">cv. St1</strain>
    </source>
</reference>
<feature type="domain" description="CCHC-type" evidence="3">
    <location>
        <begin position="133"/>
        <end position="148"/>
    </location>
</feature>
<evidence type="ECO:0000256" key="2">
    <source>
        <dbReference type="SAM" id="MobiDB-lite"/>
    </source>
</evidence>
<evidence type="ECO:0000313" key="5">
    <source>
        <dbReference type="Proteomes" id="UP000187406"/>
    </source>
</evidence>
<gene>
    <name evidence="4" type="ORF">CFOL_v3_12661</name>
</gene>
<feature type="domain" description="CCHC-type" evidence="3">
    <location>
        <begin position="75"/>
        <end position="88"/>
    </location>
</feature>
<feature type="region of interest" description="Disordered" evidence="2">
    <location>
        <begin position="1"/>
        <end position="47"/>
    </location>
</feature>
<comment type="caution">
    <text evidence="4">The sequence shown here is derived from an EMBL/GenBank/DDBJ whole genome shotgun (WGS) entry which is preliminary data.</text>
</comment>
<feature type="compositionally biased region" description="Polar residues" evidence="2">
    <location>
        <begin position="152"/>
        <end position="171"/>
    </location>
</feature>
<dbReference type="EMBL" id="BDDD01000694">
    <property type="protein sequence ID" value="GAV69160.1"/>
    <property type="molecule type" value="Genomic_DNA"/>
</dbReference>
<dbReference type="InterPro" id="IPR001878">
    <property type="entry name" value="Znf_CCHC"/>
</dbReference>
<evidence type="ECO:0000313" key="4">
    <source>
        <dbReference type="EMBL" id="GAV69160.1"/>
    </source>
</evidence>